<name>A0A9P0Z1H3_CUSEU</name>
<feature type="compositionally biased region" description="Basic and acidic residues" evidence="1">
    <location>
        <begin position="23"/>
        <end position="49"/>
    </location>
</feature>
<gene>
    <name evidence="2" type="ORF">CEURO_LOCUS8464</name>
</gene>
<protein>
    <submittedName>
        <fullName evidence="2">Uncharacterized protein</fullName>
    </submittedName>
</protein>
<feature type="compositionally biased region" description="Polar residues" evidence="1">
    <location>
        <begin position="1"/>
        <end position="22"/>
    </location>
</feature>
<dbReference type="AlphaFoldDB" id="A0A9P0Z1H3"/>
<comment type="caution">
    <text evidence="2">The sequence shown here is derived from an EMBL/GenBank/DDBJ whole genome shotgun (WGS) entry which is preliminary data.</text>
</comment>
<feature type="region of interest" description="Disordered" evidence="1">
    <location>
        <begin position="1"/>
        <end position="49"/>
    </location>
</feature>
<accession>A0A9P0Z1H3</accession>
<dbReference type="Proteomes" id="UP001152484">
    <property type="component" value="Unassembled WGS sequence"/>
</dbReference>
<proteinExistence type="predicted"/>
<reference evidence="2" key="1">
    <citation type="submission" date="2022-07" db="EMBL/GenBank/DDBJ databases">
        <authorList>
            <person name="Macas J."/>
            <person name="Novak P."/>
            <person name="Neumann P."/>
        </authorList>
    </citation>
    <scope>NUCLEOTIDE SEQUENCE</scope>
</reference>
<sequence>MSSLAVSPSPPEVSTTAWQETSASKEEPKPKPSPEKGEQAPDFTPREEQHVTVLLQSSTLEEVQKTESACPFCTPEKEPKLSRQKVYCRTVFARRSRKEKPLPFYVATGLASTLPPVCLTVDAEIRVPE</sequence>
<evidence type="ECO:0000313" key="2">
    <source>
        <dbReference type="EMBL" id="CAH9082923.1"/>
    </source>
</evidence>
<organism evidence="2 3">
    <name type="scientific">Cuscuta europaea</name>
    <name type="common">European dodder</name>
    <dbReference type="NCBI Taxonomy" id="41803"/>
    <lineage>
        <taxon>Eukaryota</taxon>
        <taxon>Viridiplantae</taxon>
        <taxon>Streptophyta</taxon>
        <taxon>Embryophyta</taxon>
        <taxon>Tracheophyta</taxon>
        <taxon>Spermatophyta</taxon>
        <taxon>Magnoliopsida</taxon>
        <taxon>eudicotyledons</taxon>
        <taxon>Gunneridae</taxon>
        <taxon>Pentapetalae</taxon>
        <taxon>asterids</taxon>
        <taxon>lamiids</taxon>
        <taxon>Solanales</taxon>
        <taxon>Convolvulaceae</taxon>
        <taxon>Cuscuteae</taxon>
        <taxon>Cuscuta</taxon>
        <taxon>Cuscuta subgen. Cuscuta</taxon>
    </lineage>
</organism>
<keyword evidence="3" id="KW-1185">Reference proteome</keyword>
<dbReference type="EMBL" id="CAMAPE010000016">
    <property type="protein sequence ID" value="CAH9082923.1"/>
    <property type="molecule type" value="Genomic_DNA"/>
</dbReference>
<evidence type="ECO:0000313" key="3">
    <source>
        <dbReference type="Proteomes" id="UP001152484"/>
    </source>
</evidence>
<evidence type="ECO:0000256" key="1">
    <source>
        <dbReference type="SAM" id="MobiDB-lite"/>
    </source>
</evidence>